<dbReference type="SUPFAM" id="SSF53335">
    <property type="entry name" value="S-adenosyl-L-methionine-dependent methyltransferases"/>
    <property type="match status" value="1"/>
</dbReference>
<feature type="compositionally biased region" description="Basic and acidic residues" evidence="1">
    <location>
        <begin position="512"/>
        <end position="521"/>
    </location>
</feature>
<feature type="compositionally biased region" description="Low complexity" evidence="1">
    <location>
        <begin position="65"/>
        <end position="79"/>
    </location>
</feature>
<feature type="region of interest" description="Disordered" evidence="1">
    <location>
        <begin position="65"/>
        <end position="105"/>
    </location>
</feature>
<dbReference type="CDD" id="cd02440">
    <property type="entry name" value="AdoMet_MTases"/>
    <property type="match status" value="1"/>
</dbReference>
<feature type="region of interest" description="Disordered" evidence="1">
    <location>
        <begin position="492"/>
        <end position="521"/>
    </location>
</feature>
<dbReference type="PANTHER" id="PTHR43591:SF24">
    <property type="entry name" value="2-METHOXY-6-POLYPRENYL-1,4-BENZOQUINOL METHYLASE, MITOCHONDRIAL"/>
    <property type="match status" value="1"/>
</dbReference>
<dbReference type="AlphaFoldDB" id="A0A1Y2IQH1"/>
<reference evidence="3 4" key="1">
    <citation type="journal article" date="2015" name="Biotechnol. Biofuels">
        <title>Enhanced degradation of softwood versus hardwood by the white-rot fungus Pycnoporus coccineus.</title>
        <authorList>
            <person name="Couturier M."/>
            <person name="Navarro D."/>
            <person name="Chevret D."/>
            <person name="Henrissat B."/>
            <person name="Piumi F."/>
            <person name="Ruiz-Duenas F.J."/>
            <person name="Martinez A.T."/>
            <person name="Grigoriev I.V."/>
            <person name="Riley R."/>
            <person name="Lipzen A."/>
            <person name="Berrin J.G."/>
            <person name="Master E.R."/>
            <person name="Rosso M.N."/>
        </authorList>
    </citation>
    <scope>NUCLEOTIDE SEQUENCE [LARGE SCALE GENOMIC DNA]</scope>
    <source>
        <strain evidence="3 4">BRFM310</strain>
    </source>
</reference>
<gene>
    <name evidence="3" type="ORF">PYCCODRAFT_1365956</name>
</gene>
<dbReference type="InterPro" id="IPR041698">
    <property type="entry name" value="Methyltransf_25"/>
</dbReference>
<feature type="domain" description="Methyltransferase" evidence="2">
    <location>
        <begin position="229"/>
        <end position="334"/>
    </location>
</feature>
<dbReference type="Pfam" id="PF13649">
    <property type="entry name" value="Methyltransf_25"/>
    <property type="match status" value="1"/>
</dbReference>
<dbReference type="PANTHER" id="PTHR43591">
    <property type="entry name" value="METHYLTRANSFERASE"/>
    <property type="match status" value="1"/>
</dbReference>
<dbReference type="Proteomes" id="UP000193067">
    <property type="component" value="Unassembled WGS sequence"/>
</dbReference>
<feature type="compositionally biased region" description="Polar residues" evidence="1">
    <location>
        <begin position="80"/>
        <end position="97"/>
    </location>
</feature>
<dbReference type="STRING" id="1353009.A0A1Y2IQH1"/>
<dbReference type="Gene3D" id="3.40.50.150">
    <property type="entry name" value="Vaccinia Virus protein VP39"/>
    <property type="match status" value="1"/>
</dbReference>
<evidence type="ECO:0000259" key="2">
    <source>
        <dbReference type="Pfam" id="PF13649"/>
    </source>
</evidence>
<dbReference type="InterPro" id="IPR029063">
    <property type="entry name" value="SAM-dependent_MTases_sf"/>
</dbReference>
<organism evidence="3 4">
    <name type="scientific">Trametes coccinea (strain BRFM310)</name>
    <name type="common">Pycnoporus coccineus</name>
    <dbReference type="NCBI Taxonomy" id="1353009"/>
    <lineage>
        <taxon>Eukaryota</taxon>
        <taxon>Fungi</taxon>
        <taxon>Dikarya</taxon>
        <taxon>Basidiomycota</taxon>
        <taxon>Agaricomycotina</taxon>
        <taxon>Agaricomycetes</taxon>
        <taxon>Polyporales</taxon>
        <taxon>Polyporaceae</taxon>
        <taxon>Trametes</taxon>
    </lineage>
</organism>
<feature type="compositionally biased region" description="Polar residues" evidence="1">
    <location>
        <begin position="693"/>
        <end position="708"/>
    </location>
</feature>
<feature type="region of interest" description="Disordered" evidence="1">
    <location>
        <begin position="350"/>
        <end position="423"/>
    </location>
</feature>
<evidence type="ECO:0000313" key="3">
    <source>
        <dbReference type="EMBL" id="OSD03356.1"/>
    </source>
</evidence>
<proteinExistence type="predicted"/>
<feature type="compositionally biased region" description="Polar residues" evidence="1">
    <location>
        <begin position="390"/>
        <end position="399"/>
    </location>
</feature>
<sequence length="750" mass="83975">MSPAIYSPVSPTGSFFGSSFDGIPYSPSSESLCPLLSSDEIAHPSLFDSYISEMVEKDMRHLAMASASDVSSPRSSTDSENPFTVSPSQDTITQETIRPNKVKKKRSLGQALKALKSSQSSLEGSKARKRVPFPLQLDDTSFTTVASEDMPGSIGVRREEDDGFDDRNRTVRRRNMPHHPFCYEDVPYMQAYSQILLENDYQTHELLRRLAPADSPTFHHFGKKPPAEVLDLGCGEGFWVLHAAKVWKGHHTKVTGLDLVDMHNNHVGEVHPQLEPAHTPKNVTWFRANFVKYELPFPDDSFDLVRMANLTLCIPIHRWRFVLDQVRRVLKPGGRLELIDDDVFFPRIPPHPRVAREDAPSPPPKFRTQRAPSASNASRPDMPFMPPRATTLSRSTSQRFLHDNHRHHPGAPEQSKKRHLRSASEVDYSTNATVASHLETIFDNMLVARGISPHPHTFLDHMLREVFGPGCARQTQNLELAVPTREALEGAAGAVAARERTQSLPQSGPVGRRSEESEKGRSAWMHIEWDTKEKQRKSDKATVHTIRLERKSEDSALEPRVFDAISPKARQLLFGGDRSQAVQNVGPYQPPGLLLLPSTFIPCSPLELEMHACKNMNTLLGCKYALSTYMLSQRAADGTPLVSDREVDDYLWDYECFRRKRFNWPQDIAGLQMEDEPEPAAPSKPALFRFGSTAPSPTEPTRSQSSSGAHAYSGINATKETSTHVRTIRVYEAMKVAAPSCRCGRCSCKC</sequence>
<dbReference type="OrthoDB" id="2013972at2759"/>
<accession>A0A1Y2IQH1</accession>
<dbReference type="EMBL" id="KZ084101">
    <property type="protein sequence ID" value="OSD03356.1"/>
    <property type="molecule type" value="Genomic_DNA"/>
</dbReference>
<name>A0A1Y2IQH1_TRAC3</name>
<protein>
    <recommendedName>
        <fullName evidence="2">Methyltransferase domain-containing protein</fullName>
    </recommendedName>
</protein>
<evidence type="ECO:0000313" key="4">
    <source>
        <dbReference type="Proteomes" id="UP000193067"/>
    </source>
</evidence>
<evidence type="ECO:0000256" key="1">
    <source>
        <dbReference type="SAM" id="MobiDB-lite"/>
    </source>
</evidence>
<dbReference type="GO" id="GO:0008168">
    <property type="term" value="F:methyltransferase activity"/>
    <property type="evidence" value="ECO:0007669"/>
    <property type="project" value="TreeGrafter"/>
</dbReference>
<feature type="region of interest" description="Disordered" evidence="1">
    <location>
        <begin position="674"/>
        <end position="710"/>
    </location>
</feature>
<keyword evidence="4" id="KW-1185">Reference proteome</keyword>